<evidence type="ECO:0000256" key="2">
    <source>
        <dbReference type="SAM" id="SignalP"/>
    </source>
</evidence>
<evidence type="ECO:0000256" key="1">
    <source>
        <dbReference type="ARBA" id="ARBA00022729"/>
    </source>
</evidence>
<dbReference type="RefSeq" id="WP_195870026.1">
    <property type="nucleotide sequence ID" value="NZ_JADOET010000001.1"/>
</dbReference>
<dbReference type="Pfam" id="PF18962">
    <property type="entry name" value="Por_Secre_tail"/>
    <property type="match status" value="1"/>
</dbReference>
<name>A0ABS0EEA0_9FLAO</name>
<organism evidence="5 6">
    <name type="scientific">Winogradskyella marina</name>
    <dbReference type="NCBI Taxonomy" id="2785530"/>
    <lineage>
        <taxon>Bacteria</taxon>
        <taxon>Pseudomonadati</taxon>
        <taxon>Bacteroidota</taxon>
        <taxon>Flavobacteriia</taxon>
        <taxon>Flavobacteriales</taxon>
        <taxon>Flavobacteriaceae</taxon>
        <taxon>Winogradskyella</taxon>
    </lineage>
</organism>
<keyword evidence="6" id="KW-1185">Reference proteome</keyword>
<evidence type="ECO:0000313" key="5">
    <source>
        <dbReference type="EMBL" id="MBF8148757.1"/>
    </source>
</evidence>
<keyword evidence="1 2" id="KW-0732">Signal</keyword>
<feature type="domain" description="Secretion system C-terminal sorting" evidence="3">
    <location>
        <begin position="574"/>
        <end position="633"/>
    </location>
</feature>
<evidence type="ECO:0000259" key="4">
    <source>
        <dbReference type="Pfam" id="PF26376"/>
    </source>
</evidence>
<dbReference type="InterPro" id="IPR026444">
    <property type="entry name" value="Secre_tail"/>
</dbReference>
<protein>
    <submittedName>
        <fullName evidence="5">T9SS type A sorting domain-containing protein</fullName>
    </submittedName>
</protein>
<comment type="caution">
    <text evidence="5">The sequence shown here is derived from an EMBL/GenBank/DDBJ whole genome shotgun (WGS) entry which is preliminary data.</text>
</comment>
<feature type="domain" description="Endo-alpha(1,4)-fucoidanase Mef1" evidence="4">
    <location>
        <begin position="196"/>
        <end position="560"/>
    </location>
</feature>
<dbReference type="NCBIfam" id="TIGR04183">
    <property type="entry name" value="Por_Secre_tail"/>
    <property type="match status" value="1"/>
</dbReference>
<feature type="chain" id="PRO_5047525097" evidence="2">
    <location>
        <begin position="22"/>
        <end position="641"/>
    </location>
</feature>
<dbReference type="InterPro" id="IPR058589">
    <property type="entry name" value="Mef1"/>
</dbReference>
<sequence length="641" mass="71524">MINKIYLIALLVFIFNSPIAAQQVWYENSSHTNIIHFANAQKGLFTTDETNPEITSINANASVSKFVRDGQTNPKVSFDLSVPITDLSSKTISLKAYISIPTVDLNTTNSRIRLYLKNSSIGSSSNLFLQSNFSEGETWESFSFDFDQETIPSDVLVAGGYDQIMIVLASGDTSGLTSTYYIDTISGSFEQPLRNALFLSGSWGVRFNLNGGYRLDNSSNDDWVAGAQEIVDNLPAVGHVITNFTHPAHGYYYTLRDNPYVDIANEIHPDMVPTLENEQIILDVIDVFRNSGKKVILYLNGAGPGYIQGSVDNRELEISAAWETYYNTEFAGDEALAWRTLVRGYLERFQGLVDGYWLDNLGNLPGELSDFIAMIRDVDPNIAIATNGNASYLTDDNGDLIYVDSDATDDEDPRDYRIRNFVINDPYMDFTAGHPTPLGQGAPPNSWAYEELLFPLIAAAPWGSFDGSKDGLKHYFCPIRKRWSVASTDLVFEVEQAYRFVRTLTDAGATITYSTTITDGAITDDEMAIMEDINGRMEQTPKPDYIPYVRPEGAYLVGETLSIDSDDYFNKLVLYPNPVKQNFRLSKEISSAVIYNANGQEILKFNSNQASFDVSKLVEGVYFIKAYTATSDIQVFKFIKQ</sequence>
<feature type="signal peptide" evidence="2">
    <location>
        <begin position="1"/>
        <end position="21"/>
    </location>
</feature>
<proteinExistence type="predicted"/>
<evidence type="ECO:0000259" key="3">
    <source>
        <dbReference type="Pfam" id="PF18962"/>
    </source>
</evidence>
<reference evidence="5 6" key="1">
    <citation type="submission" date="2020-11" db="EMBL/GenBank/DDBJ databases">
        <title>Winogradskyella marina sp. nov., isolated from marine sediment.</title>
        <authorList>
            <person name="Bo J."/>
            <person name="Wang S."/>
            <person name="Song X."/>
            <person name="Du Z."/>
        </authorList>
    </citation>
    <scope>NUCLEOTIDE SEQUENCE [LARGE SCALE GENOMIC DNA]</scope>
    <source>
        <strain evidence="5 6">F6397</strain>
    </source>
</reference>
<gene>
    <name evidence="5" type="ORF">ITJ86_02540</name>
</gene>
<dbReference type="EMBL" id="JADOET010000001">
    <property type="protein sequence ID" value="MBF8148757.1"/>
    <property type="molecule type" value="Genomic_DNA"/>
</dbReference>
<evidence type="ECO:0000313" key="6">
    <source>
        <dbReference type="Proteomes" id="UP000611215"/>
    </source>
</evidence>
<dbReference type="Proteomes" id="UP000611215">
    <property type="component" value="Unassembled WGS sequence"/>
</dbReference>
<dbReference type="Pfam" id="PF26376">
    <property type="entry name" value="Mef1"/>
    <property type="match status" value="1"/>
</dbReference>
<accession>A0ABS0EEA0</accession>